<evidence type="ECO:0000256" key="1">
    <source>
        <dbReference type="SAM" id="MobiDB-lite"/>
    </source>
</evidence>
<accession>A0A1B7YH57</accession>
<dbReference type="AlphaFoldDB" id="A0A1B7YH57"/>
<comment type="caution">
    <text evidence="3">The sequence shown here is derived from an EMBL/GenBank/DDBJ whole genome shotgun (WGS) entry which is preliminary data.</text>
</comment>
<evidence type="ECO:0000313" key="4">
    <source>
        <dbReference type="Proteomes" id="UP000092177"/>
    </source>
</evidence>
<name>A0A1B7YH57_COLHI</name>
<feature type="region of interest" description="Disordered" evidence="1">
    <location>
        <begin position="42"/>
        <end position="79"/>
    </location>
</feature>
<organism evidence="3 4">
    <name type="scientific">Colletotrichum higginsianum (strain IMI 349063)</name>
    <name type="common">Crucifer anthracnose fungus</name>
    <dbReference type="NCBI Taxonomy" id="759273"/>
    <lineage>
        <taxon>Eukaryota</taxon>
        <taxon>Fungi</taxon>
        <taxon>Dikarya</taxon>
        <taxon>Ascomycota</taxon>
        <taxon>Pezizomycotina</taxon>
        <taxon>Sordariomycetes</taxon>
        <taxon>Hypocreomycetidae</taxon>
        <taxon>Glomerellales</taxon>
        <taxon>Glomerellaceae</taxon>
        <taxon>Colletotrichum</taxon>
        <taxon>Colletotrichum destructivum species complex</taxon>
    </lineage>
</organism>
<dbReference type="Proteomes" id="UP000092177">
    <property type="component" value="Chromosome 3"/>
</dbReference>
<evidence type="ECO:0000256" key="2">
    <source>
        <dbReference type="SAM" id="SignalP"/>
    </source>
</evidence>
<feature type="chain" id="PRO_5008601682" evidence="2">
    <location>
        <begin position="25"/>
        <end position="151"/>
    </location>
</feature>
<dbReference type="GeneID" id="28862668"/>
<dbReference type="OrthoDB" id="10535196at2759"/>
<dbReference type="RefSeq" id="XP_018159807.1">
    <property type="nucleotide sequence ID" value="XM_018298561.1"/>
</dbReference>
<evidence type="ECO:0000313" key="3">
    <source>
        <dbReference type="EMBL" id="OBR11290.1"/>
    </source>
</evidence>
<gene>
    <name evidence="3" type="ORF">CH63R_03586</name>
</gene>
<proteinExistence type="predicted"/>
<keyword evidence="2" id="KW-0732">Signal</keyword>
<feature type="signal peptide" evidence="2">
    <location>
        <begin position="1"/>
        <end position="24"/>
    </location>
</feature>
<sequence length="151" mass="15948">MQGGASYPILRMLVLELLEALGVCRREVTSWHLARLTTLADALPSPPPSQSLDSCPRSRENGTPGRPSRPANITPGRDALGLSGSPILRASTLSGLLAVRSVGPSMRLNSLHVDSPHWSWIVDVTPAFTSAALLSVQPVGRDRATATPVAP</sequence>
<reference evidence="4" key="1">
    <citation type="journal article" date="2017" name="BMC Genomics">
        <title>Gapless genome assembly of Colletotrichum higginsianum reveals chromosome structure and association of transposable elements with secondary metabolite gene clusters.</title>
        <authorList>
            <person name="Dallery J.-F."/>
            <person name="Lapalu N."/>
            <person name="Zampounis A."/>
            <person name="Pigne S."/>
            <person name="Luyten I."/>
            <person name="Amselem J."/>
            <person name="Wittenberg A.H.J."/>
            <person name="Zhou S."/>
            <person name="de Queiroz M.V."/>
            <person name="Robin G.P."/>
            <person name="Auger A."/>
            <person name="Hainaut M."/>
            <person name="Henrissat B."/>
            <person name="Kim K.-T."/>
            <person name="Lee Y.-H."/>
            <person name="Lespinet O."/>
            <person name="Schwartz D.C."/>
            <person name="Thon M.R."/>
            <person name="O'Connell R.J."/>
        </authorList>
    </citation>
    <scope>NUCLEOTIDE SEQUENCE [LARGE SCALE GENOMIC DNA]</scope>
    <source>
        <strain evidence="4">IMI 349063</strain>
    </source>
</reference>
<protein>
    <submittedName>
        <fullName evidence="3">Uncharacterized protein</fullName>
    </submittedName>
</protein>
<dbReference type="EMBL" id="LTAN01000003">
    <property type="protein sequence ID" value="OBR11290.1"/>
    <property type="molecule type" value="Genomic_DNA"/>
</dbReference>
<dbReference type="KEGG" id="chig:CH63R_03586"/>
<keyword evidence="4" id="KW-1185">Reference proteome</keyword>
<dbReference type="VEuPathDB" id="FungiDB:CH63R_03586"/>